<keyword evidence="9" id="KW-1185">Reference proteome</keyword>
<accession>A0ABT7HP61</accession>
<dbReference type="InterPro" id="IPR038570">
    <property type="entry name" value="HicA_sf"/>
</dbReference>
<dbReference type="Gene3D" id="3.30.920.30">
    <property type="entry name" value="Hypothetical protein"/>
    <property type="match status" value="1"/>
</dbReference>
<keyword evidence="7" id="KW-0346">Stress response</keyword>
<gene>
    <name evidence="8" type="ORF">NYG85_04405</name>
</gene>
<dbReference type="EMBL" id="JANURM010000003">
    <property type="protein sequence ID" value="MDL0088614.1"/>
    <property type="molecule type" value="Genomic_DNA"/>
</dbReference>
<evidence type="ECO:0000256" key="2">
    <source>
        <dbReference type="ARBA" id="ARBA00022649"/>
    </source>
</evidence>
<dbReference type="Pfam" id="PF07927">
    <property type="entry name" value="HicA_toxin"/>
    <property type="match status" value="1"/>
</dbReference>
<dbReference type="SUPFAM" id="SSF54786">
    <property type="entry name" value="YcfA/nrd intein domain"/>
    <property type="match status" value="1"/>
</dbReference>
<organism evidence="8 9">
    <name type="scientific">Campylobacter gastrosuis</name>
    <dbReference type="NCBI Taxonomy" id="2974576"/>
    <lineage>
        <taxon>Bacteria</taxon>
        <taxon>Pseudomonadati</taxon>
        <taxon>Campylobacterota</taxon>
        <taxon>Epsilonproteobacteria</taxon>
        <taxon>Campylobacterales</taxon>
        <taxon>Campylobacteraceae</taxon>
        <taxon>Campylobacter</taxon>
    </lineage>
</organism>
<name>A0ABT7HP61_9BACT</name>
<evidence type="ECO:0000313" key="8">
    <source>
        <dbReference type="EMBL" id="MDL0088614.1"/>
    </source>
</evidence>
<keyword evidence="4" id="KW-0255">Endonuclease</keyword>
<evidence type="ECO:0000256" key="7">
    <source>
        <dbReference type="ARBA" id="ARBA00023016"/>
    </source>
</evidence>
<dbReference type="Proteomes" id="UP001173801">
    <property type="component" value="Unassembled WGS sequence"/>
</dbReference>
<evidence type="ECO:0000256" key="3">
    <source>
        <dbReference type="ARBA" id="ARBA00022722"/>
    </source>
</evidence>
<evidence type="ECO:0000256" key="5">
    <source>
        <dbReference type="ARBA" id="ARBA00022801"/>
    </source>
</evidence>
<comment type="similarity">
    <text evidence="1">Belongs to the HicA mRNA interferase family.</text>
</comment>
<reference evidence="8" key="2">
    <citation type="journal article" date="2023" name="Microorganisms">
        <title>Isolation and Genomic Characteristics of Cat-Borne Campylobacter felis sp. nov. and Sheep-Borne Campylobacter ovis sp. nov.</title>
        <authorList>
            <person name="Wang H."/>
            <person name="Li Y."/>
            <person name="Gu Y."/>
            <person name="Zhou G."/>
            <person name="Chen X."/>
            <person name="Zhang X."/>
            <person name="Shao Z."/>
            <person name="Zhang J."/>
            <person name="Zhang M."/>
        </authorList>
    </citation>
    <scope>NUCLEOTIDE SEQUENCE</scope>
    <source>
        <strain evidence="8">PS10</strain>
    </source>
</reference>
<keyword evidence="2" id="KW-1277">Toxin-antitoxin system</keyword>
<keyword evidence="3" id="KW-0540">Nuclease</keyword>
<evidence type="ECO:0000313" key="9">
    <source>
        <dbReference type="Proteomes" id="UP001173801"/>
    </source>
</evidence>
<sequence length="73" mass="8486">MSKIEKIIQNMKNNPNNVRFELIESVLKTYGFNLVRVKGSHHIFSDEINTITIPYHRPVKAFYVKLVLKTIGV</sequence>
<protein>
    <submittedName>
        <fullName evidence="8">Type II toxin-antitoxin system HicA family toxin</fullName>
    </submittedName>
</protein>
<reference evidence="8" key="1">
    <citation type="submission" date="2022-08" db="EMBL/GenBank/DDBJ databases">
        <authorList>
            <person name="Wang H."/>
        </authorList>
    </citation>
    <scope>NUCLEOTIDE SEQUENCE</scope>
    <source>
        <strain evidence="8">PS10</strain>
    </source>
</reference>
<proteinExistence type="inferred from homology"/>
<dbReference type="InterPro" id="IPR012933">
    <property type="entry name" value="HicA_mRNA_interferase"/>
</dbReference>
<keyword evidence="6" id="KW-0694">RNA-binding</keyword>
<keyword evidence="5" id="KW-0378">Hydrolase</keyword>
<dbReference type="RefSeq" id="WP_284937274.1">
    <property type="nucleotide sequence ID" value="NZ_JANURM010000003.1"/>
</dbReference>
<comment type="caution">
    <text evidence="8">The sequence shown here is derived from an EMBL/GenBank/DDBJ whole genome shotgun (WGS) entry which is preliminary data.</text>
</comment>
<evidence type="ECO:0000256" key="1">
    <source>
        <dbReference type="ARBA" id="ARBA00006620"/>
    </source>
</evidence>
<evidence type="ECO:0000256" key="6">
    <source>
        <dbReference type="ARBA" id="ARBA00022884"/>
    </source>
</evidence>
<evidence type="ECO:0000256" key="4">
    <source>
        <dbReference type="ARBA" id="ARBA00022759"/>
    </source>
</evidence>